<keyword evidence="2" id="KW-0521">NADP</keyword>
<name>A0A292YPE2_9BACL</name>
<dbReference type="InterPro" id="IPR053790">
    <property type="entry name" value="P5CR-like_CS"/>
</dbReference>
<evidence type="ECO:0000313" key="6">
    <source>
        <dbReference type="Proteomes" id="UP000217785"/>
    </source>
</evidence>
<dbReference type="Proteomes" id="UP000217785">
    <property type="component" value="Unassembled WGS sequence"/>
</dbReference>
<accession>A0A292YPE2</accession>
<dbReference type="PROSITE" id="PS00521">
    <property type="entry name" value="P5CR"/>
    <property type="match status" value="1"/>
</dbReference>
<dbReference type="GO" id="GO:0004735">
    <property type="term" value="F:pyrroline-5-carboxylate reductase activity"/>
    <property type="evidence" value="ECO:0007669"/>
    <property type="project" value="InterPro"/>
</dbReference>
<comment type="similarity">
    <text evidence="1">Belongs to the pyrroline-5-carboxylate reductase family.</text>
</comment>
<evidence type="ECO:0000259" key="3">
    <source>
        <dbReference type="Pfam" id="PF03807"/>
    </source>
</evidence>
<feature type="domain" description="Pyrroline-5-carboxylate reductase catalytic N-terminal" evidence="3">
    <location>
        <begin position="2"/>
        <end position="95"/>
    </location>
</feature>
<dbReference type="PIRSF" id="PIRSF000193">
    <property type="entry name" value="Pyrrol-5-carb_rd"/>
    <property type="match status" value="1"/>
</dbReference>
<dbReference type="InterPro" id="IPR028939">
    <property type="entry name" value="P5C_Rdtase_cat_N"/>
</dbReference>
<dbReference type="AlphaFoldDB" id="A0A292YPE2"/>
<dbReference type="Gene3D" id="1.10.3730.10">
    <property type="entry name" value="ProC C-terminal domain-like"/>
    <property type="match status" value="1"/>
</dbReference>
<dbReference type="Pfam" id="PF03807">
    <property type="entry name" value="F420_oxidored"/>
    <property type="match status" value="1"/>
</dbReference>
<feature type="binding site" evidence="2">
    <location>
        <begin position="6"/>
        <end position="11"/>
    </location>
    <ligand>
        <name>NADP(+)</name>
        <dbReference type="ChEBI" id="CHEBI:58349"/>
    </ligand>
</feature>
<protein>
    <submittedName>
        <fullName evidence="5">Late competence protein ComER</fullName>
    </submittedName>
</protein>
<dbReference type="InterPro" id="IPR000304">
    <property type="entry name" value="Pyrroline-COOH_reductase"/>
</dbReference>
<evidence type="ECO:0000256" key="1">
    <source>
        <dbReference type="ARBA" id="ARBA00005525"/>
    </source>
</evidence>
<sequence>MRIGFIGTGSMGGMLVRAFVRSNLPNTDLAAYTRTMSKLDEIIRQYPNVQKADSAATLAESCNLIFLCVKAGDIRPVLEQINPQLNREKFLISINSAWSLKHLESLTPCKVIKIIPSITQEALAGVILTMYGSRVAPCDQELIETIFRSISFPVIIKEDHLRVCSDLASCGPAFFAYLLKSFSEAAAHLGEIPQETGDHLVSQMIYGLGKLLVEEKMGLEQIINRVAVPGGITEVGLQVLKSETEALFGKVLLATKEKQAHHG</sequence>
<dbReference type="SUPFAM" id="SSF48179">
    <property type="entry name" value="6-phosphogluconate dehydrogenase C-terminal domain-like"/>
    <property type="match status" value="1"/>
</dbReference>
<keyword evidence="6" id="KW-1185">Reference proteome</keyword>
<organism evidence="5 6">
    <name type="scientific">Effusibacillus lacus</name>
    <dbReference type="NCBI Taxonomy" id="1348429"/>
    <lineage>
        <taxon>Bacteria</taxon>
        <taxon>Bacillati</taxon>
        <taxon>Bacillota</taxon>
        <taxon>Bacilli</taxon>
        <taxon>Bacillales</taxon>
        <taxon>Alicyclobacillaceae</taxon>
        <taxon>Effusibacillus</taxon>
    </lineage>
</organism>
<dbReference type="InterPro" id="IPR029036">
    <property type="entry name" value="P5CR_dimer"/>
</dbReference>
<dbReference type="Pfam" id="PF14748">
    <property type="entry name" value="P5CR_dimer"/>
    <property type="match status" value="1"/>
</dbReference>
<dbReference type="PANTHER" id="PTHR11645:SF51">
    <property type="entry name" value="COME OPERON PROTEIN 4"/>
    <property type="match status" value="1"/>
</dbReference>
<evidence type="ECO:0000313" key="5">
    <source>
        <dbReference type="EMBL" id="GAX90781.1"/>
    </source>
</evidence>
<dbReference type="PANTHER" id="PTHR11645">
    <property type="entry name" value="PYRROLINE-5-CARBOXYLATE REDUCTASE"/>
    <property type="match status" value="1"/>
</dbReference>
<dbReference type="InterPro" id="IPR008927">
    <property type="entry name" value="6-PGluconate_DH-like_C_sf"/>
</dbReference>
<comment type="caution">
    <text evidence="5">The sequence shown here is derived from an EMBL/GenBank/DDBJ whole genome shotgun (WGS) entry which is preliminary data.</text>
</comment>
<dbReference type="EMBL" id="BDUF01000064">
    <property type="protein sequence ID" value="GAX90781.1"/>
    <property type="molecule type" value="Genomic_DNA"/>
</dbReference>
<evidence type="ECO:0000256" key="2">
    <source>
        <dbReference type="PIRSR" id="PIRSR000193-1"/>
    </source>
</evidence>
<dbReference type="Gene3D" id="3.40.50.720">
    <property type="entry name" value="NAD(P)-binding Rossmann-like Domain"/>
    <property type="match status" value="1"/>
</dbReference>
<dbReference type="SUPFAM" id="SSF51735">
    <property type="entry name" value="NAD(P)-binding Rossmann-fold domains"/>
    <property type="match status" value="1"/>
</dbReference>
<dbReference type="InterPro" id="IPR036291">
    <property type="entry name" value="NAD(P)-bd_dom_sf"/>
</dbReference>
<dbReference type="GO" id="GO:0055129">
    <property type="term" value="P:L-proline biosynthetic process"/>
    <property type="evidence" value="ECO:0007669"/>
    <property type="project" value="TreeGrafter"/>
</dbReference>
<evidence type="ECO:0000259" key="4">
    <source>
        <dbReference type="Pfam" id="PF14748"/>
    </source>
</evidence>
<proteinExistence type="inferred from homology"/>
<feature type="binding site" evidence="2">
    <location>
        <position position="33"/>
    </location>
    <ligand>
        <name>NADP(+)</name>
        <dbReference type="ChEBI" id="CHEBI:58349"/>
    </ligand>
</feature>
<dbReference type="OrthoDB" id="9805754at2"/>
<gene>
    <name evidence="5" type="ORF">EFBL_2422</name>
</gene>
<dbReference type="RefSeq" id="WP_096182507.1">
    <property type="nucleotide sequence ID" value="NZ_BDUF01000064.1"/>
</dbReference>
<feature type="domain" description="Pyrroline-5-carboxylate reductase dimerisation" evidence="4">
    <location>
        <begin position="158"/>
        <end position="259"/>
    </location>
</feature>
<reference evidence="6" key="1">
    <citation type="submission" date="2017-07" db="EMBL/GenBank/DDBJ databases">
        <title>Draft genome sequence of Effusibacillus lacus strain skLN1.</title>
        <authorList>
            <person name="Watanabe M."/>
            <person name="Kojima H."/>
            <person name="Fukui M."/>
        </authorList>
    </citation>
    <scope>NUCLEOTIDE SEQUENCE [LARGE SCALE GENOMIC DNA]</scope>
    <source>
        <strain evidence="6">skLN1</strain>
    </source>
</reference>